<dbReference type="Proteomes" id="UP001164539">
    <property type="component" value="Chromosome 12"/>
</dbReference>
<organism evidence="1 2">
    <name type="scientific">Melia azedarach</name>
    <name type="common">Chinaberry tree</name>
    <dbReference type="NCBI Taxonomy" id="155640"/>
    <lineage>
        <taxon>Eukaryota</taxon>
        <taxon>Viridiplantae</taxon>
        <taxon>Streptophyta</taxon>
        <taxon>Embryophyta</taxon>
        <taxon>Tracheophyta</taxon>
        <taxon>Spermatophyta</taxon>
        <taxon>Magnoliopsida</taxon>
        <taxon>eudicotyledons</taxon>
        <taxon>Gunneridae</taxon>
        <taxon>Pentapetalae</taxon>
        <taxon>rosids</taxon>
        <taxon>malvids</taxon>
        <taxon>Sapindales</taxon>
        <taxon>Meliaceae</taxon>
        <taxon>Melia</taxon>
    </lineage>
</organism>
<protein>
    <submittedName>
        <fullName evidence="1">WEB family</fullName>
    </submittedName>
</protein>
<evidence type="ECO:0000313" key="1">
    <source>
        <dbReference type="EMBL" id="KAJ4704283.1"/>
    </source>
</evidence>
<comment type="caution">
    <text evidence="1">The sequence shown here is derived from an EMBL/GenBank/DDBJ whole genome shotgun (WGS) entry which is preliminary data.</text>
</comment>
<keyword evidence="2" id="KW-1185">Reference proteome</keyword>
<reference evidence="1 2" key="1">
    <citation type="journal article" date="2023" name="Science">
        <title>Complex scaffold remodeling in plant triterpene biosynthesis.</title>
        <authorList>
            <person name="De La Pena R."/>
            <person name="Hodgson H."/>
            <person name="Liu J.C."/>
            <person name="Stephenson M.J."/>
            <person name="Martin A.C."/>
            <person name="Owen C."/>
            <person name="Harkess A."/>
            <person name="Leebens-Mack J."/>
            <person name="Jimenez L.E."/>
            <person name="Osbourn A."/>
            <person name="Sattely E.S."/>
        </authorList>
    </citation>
    <scope>NUCLEOTIDE SEQUENCE [LARGE SCALE GENOMIC DNA]</scope>
    <source>
        <strain evidence="2">cv. JPN11</strain>
        <tissue evidence="1">Leaf</tissue>
    </source>
</reference>
<accession>A0ACC1WYX1</accession>
<sequence>MELERNEALDSGAKVKNEVSVRAEIDTSAPFESVKEAVTRFGGIGYWKPSQHQLSEAQHEMEEVDIAKVEEQASQLEKDLILKERETLEVLKDLETTKMVVEELKLKLQKEASEVNVTLELNSGNANRTLEFNSRVENATPVVKEVEKKNIENLEGVDQTLIGGLNTCPSSAPGLILMELKQAKLNLSRTTSDLADIRASVESLNKKLEKERLSLEKTRERLNLNSSKVSSLEEELNQTRLKLQMAKDASGPDNPVDISRELQRLSSEAEQFKKMGEAARLEVLRAISEIEQTKTKIKTAEMRLVAARKMKEAAKAAEAVALAEIKALSNGESSSGVLSPKSEGVSLSYEEYTSLTCKAQDAEELSKKRVIDAMLQVDDANVSKMEILKRVEEATEEVKTTKKALEEALNRVEAANRGKLAVEEALRKWRSENGQKRRSVQNSTKFKNPCPSHHRKDSRLLDVNGLNMVTDGSTPVLKPTLSIGQILSRKLLLPEEFEMAERGSEKRKVSLGQILSKQNGDMPSSGKADKENCRKQVSGKRKKFGFARFSLLLAKQSKKKKPTLNLR</sequence>
<evidence type="ECO:0000313" key="2">
    <source>
        <dbReference type="Proteomes" id="UP001164539"/>
    </source>
</evidence>
<dbReference type="EMBL" id="CM051405">
    <property type="protein sequence ID" value="KAJ4704283.1"/>
    <property type="molecule type" value="Genomic_DNA"/>
</dbReference>
<name>A0ACC1WYX1_MELAZ</name>
<proteinExistence type="predicted"/>
<gene>
    <name evidence="1" type="ORF">OWV82_021216</name>
</gene>